<feature type="compositionally biased region" description="Low complexity" evidence="1">
    <location>
        <begin position="157"/>
        <end position="170"/>
    </location>
</feature>
<feature type="region of interest" description="Disordered" evidence="1">
    <location>
        <begin position="238"/>
        <end position="259"/>
    </location>
</feature>
<dbReference type="EMBL" id="JAVRRA010008509">
    <property type="protein sequence ID" value="KAK5256496.1"/>
    <property type="molecule type" value="Genomic_DNA"/>
</dbReference>
<keyword evidence="4" id="KW-1185">Reference proteome</keyword>
<feature type="compositionally biased region" description="Basic and acidic residues" evidence="1">
    <location>
        <begin position="243"/>
        <end position="252"/>
    </location>
</feature>
<evidence type="ECO:0000259" key="2">
    <source>
        <dbReference type="Pfam" id="PF25790"/>
    </source>
</evidence>
<evidence type="ECO:0000313" key="4">
    <source>
        <dbReference type="Proteomes" id="UP001357485"/>
    </source>
</evidence>
<evidence type="ECO:0000313" key="3">
    <source>
        <dbReference type="EMBL" id="KAK5256496.1"/>
    </source>
</evidence>
<feature type="compositionally biased region" description="Basic and acidic residues" evidence="1">
    <location>
        <begin position="185"/>
        <end position="199"/>
    </location>
</feature>
<feature type="compositionally biased region" description="Basic and acidic residues" evidence="1">
    <location>
        <begin position="65"/>
        <end position="77"/>
    </location>
</feature>
<dbReference type="InterPro" id="IPR057721">
    <property type="entry name" value="BCD1_alpha/beta"/>
</dbReference>
<accession>A0ABR0LYB1</accession>
<dbReference type="Pfam" id="PF25790">
    <property type="entry name" value="BCD1"/>
    <property type="match status" value="2"/>
</dbReference>
<protein>
    <submittedName>
        <fullName evidence="3">Box C/D snoRNA accumulation</fullName>
    </submittedName>
</protein>
<gene>
    <name evidence="3" type="primary">BCD1</name>
    <name evidence="3" type="ORF">LTR16_003136</name>
</gene>
<organism evidence="3 4">
    <name type="scientific">Cryomyces antarcticus</name>
    <dbReference type="NCBI Taxonomy" id="329879"/>
    <lineage>
        <taxon>Eukaryota</taxon>
        <taxon>Fungi</taxon>
        <taxon>Dikarya</taxon>
        <taxon>Ascomycota</taxon>
        <taxon>Pezizomycotina</taxon>
        <taxon>Dothideomycetes</taxon>
        <taxon>Dothideomycetes incertae sedis</taxon>
        <taxon>Cryomyces</taxon>
    </lineage>
</organism>
<feature type="region of interest" description="Disordered" evidence="1">
    <location>
        <begin position="65"/>
        <end position="92"/>
    </location>
</feature>
<evidence type="ECO:0000256" key="1">
    <source>
        <dbReference type="SAM" id="MobiDB-lite"/>
    </source>
</evidence>
<feature type="domain" description="BCD1 alpha/beta" evidence="2">
    <location>
        <begin position="273"/>
        <end position="319"/>
    </location>
</feature>
<dbReference type="Proteomes" id="UP001357485">
    <property type="component" value="Unassembled WGS sequence"/>
</dbReference>
<proteinExistence type="predicted"/>
<feature type="domain" description="BCD1 alpha/beta" evidence="2">
    <location>
        <begin position="1"/>
        <end position="65"/>
    </location>
</feature>
<sequence length="390" mass="42594">MSRARDNHTRVTNKSKNLIWTVEWIHGDQSRDLRDCRDVTTLSYAYAELLAAKKLPLRQEQKETLSLKRKRDDRAPERTVLGESLEAEETENATVKSMRVLAPSDPISLCSTPTNQRLVAVGEQRAPEEIDNSRTSPAAPLSKFDQESSLPAAESGVPSADPVPDADAPPTSEGLHPLVESVSVQKEDRASRANDRSVGEEGAEAEVSSPRPVMGEVIDTKAEVPPKEETTQVTMPSVMNEPQPEHHSEKDANPAGPAGAAADVFFIDTVPEPPEPHFYLVKPYTSTSRRVLIPLPSSATLAHSLRGQVVLEFPTIQVLPYPWHALPSNFMLEAEYLGESKREEQELDELLKHVQPLGAEGEGVGGGASSDVVQDREIIEMLRKDVGGGS</sequence>
<name>A0ABR0LYB1_9PEZI</name>
<comment type="caution">
    <text evidence="3">The sequence shown here is derived from an EMBL/GenBank/DDBJ whole genome shotgun (WGS) entry which is preliminary data.</text>
</comment>
<reference evidence="3 4" key="1">
    <citation type="submission" date="2023-08" db="EMBL/GenBank/DDBJ databases">
        <title>Black Yeasts Isolated from many extreme environments.</title>
        <authorList>
            <person name="Coleine C."/>
            <person name="Stajich J.E."/>
            <person name="Selbmann L."/>
        </authorList>
    </citation>
    <scope>NUCLEOTIDE SEQUENCE [LARGE SCALE GENOMIC DNA]</scope>
    <source>
        <strain evidence="3 4">CCFEE 536</strain>
    </source>
</reference>
<feature type="region of interest" description="Disordered" evidence="1">
    <location>
        <begin position="124"/>
        <end position="212"/>
    </location>
</feature>